<dbReference type="EC" id="3.4.22.-" evidence="4"/>
<evidence type="ECO:0000259" key="3">
    <source>
        <dbReference type="Pfam" id="PF09028"/>
    </source>
</evidence>
<accession>A0A9D9HQ21</accession>
<organism evidence="4 5">
    <name type="scientific">Candidatus Gallitreponema excrementavium</name>
    <dbReference type="NCBI Taxonomy" id="2840840"/>
    <lineage>
        <taxon>Bacteria</taxon>
        <taxon>Pseudomonadati</taxon>
        <taxon>Spirochaetota</taxon>
        <taxon>Spirochaetia</taxon>
        <taxon>Spirochaetales</taxon>
        <taxon>Candidatus Gallitreponema</taxon>
    </lineage>
</organism>
<dbReference type="AlphaFoldDB" id="A0A9D9HQ21"/>
<dbReference type="InterPro" id="IPR038765">
    <property type="entry name" value="Papain-like_cys_pep_sf"/>
</dbReference>
<reference evidence="4" key="1">
    <citation type="submission" date="2020-10" db="EMBL/GenBank/DDBJ databases">
        <authorList>
            <person name="Gilroy R."/>
        </authorList>
    </citation>
    <scope>NUCLEOTIDE SEQUENCE</scope>
    <source>
        <strain evidence="4">10532</strain>
    </source>
</reference>
<dbReference type="GO" id="GO:0008233">
    <property type="term" value="F:peptidase activity"/>
    <property type="evidence" value="ECO:0007669"/>
    <property type="project" value="InterPro"/>
</dbReference>
<dbReference type="SUPFAM" id="SSF54001">
    <property type="entry name" value="Cysteine proteinases"/>
    <property type="match status" value="1"/>
</dbReference>
<protein>
    <submittedName>
        <fullName evidence="4">IdeS/Mac family cysteine endopeptidase</fullName>
        <ecNumber evidence="4">3.4.22.-</ecNumber>
    </submittedName>
</protein>
<feature type="compositionally biased region" description="Gly residues" evidence="2">
    <location>
        <begin position="30"/>
        <end position="63"/>
    </location>
</feature>
<name>A0A9D9HQ21_9SPIR</name>
<dbReference type="InterPro" id="IPR042229">
    <property type="entry name" value="Listeria/Bacterioides_rpt_sf"/>
</dbReference>
<gene>
    <name evidence="4" type="ORF">IAA81_08360</name>
</gene>
<dbReference type="Pfam" id="PF09479">
    <property type="entry name" value="Flg_new"/>
    <property type="match status" value="1"/>
</dbReference>
<reference evidence="4" key="2">
    <citation type="journal article" date="2021" name="PeerJ">
        <title>Extensive microbial diversity within the chicken gut microbiome revealed by metagenomics and culture.</title>
        <authorList>
            <person name="Gilroy R."/>
            <person name="Ravi A."/>
            <person name="Getino M."/>
            <person name="Pursley I."/>
            <person name="Horton D.L."/>
            <person name="Alikhan N.F."/>
            <person name="Baker D."/>
            <person name="Gharbi K."/>
            <person name="Hall N."/>
            <person name="Watson M."/>
            <person name="Adriaenssens E.M."/>
            <person name="Foster-Nyarko E."/>
            <person name="Jarju S."/>
            <person name="Secka A."/>
            <person name="Antonio M."/>
            <person name="Oren A."/>
            <person name="Chaudhuri R.R."/>
            <person name="La Ragione R."/>
            <person name="Hildebrand F."/>
            <person name="Pallen M.J."/>
        </authorList>
    </citation>
    <scope>NUCLEOTIDE SEQUENCE</scope>
    <source>
        <strain evidence="4">10532</strain>
    </source>
</reference>
<evidence type="ECO:0000313" key="4">
    <source>
        <dbReference type="EMBL" id="MBO8458219.1"/>
    </source>
</evidence>
<dbReference type="InterPro" id="IPR013378">
    <property type="entry name" value="InlB-like_B-rpt"/>
</dbReference>
<evidence type="ECO:0000256" key="1">
    <source>
        <dbReference type="ARBA" id="ARBA00004196"/>
    </source>
</evidence>
<feature type="region of interest" description="Disordered" evidence="2">
    <location>
        <begin position="15"/>
        <end position="81"/>
    </location>
</feature>
<dbReference type="Proteomes" id="UP000823638">
    <property type="component" value="Unassembled WGS sequence"/>
</dbReference>
<evidence type="ECO:0000256" key="2">
    <source>
        <dbReference type="SAM" id="MobiDB-lite"/>
    </source>
</evidence>
<dbReference type="InterPro" id="IPR015117">
    <property type="entry name" value="IdeS"/>
</dbReference>
<feature type="domain" description="Ig protease IdeS" evidence="3">
    <location>
        <begin position="192"/>
        <end position="266"/>
    </location>
</feature>
<dbReference type="Gene3D" id="3.90.70.10">
    <property type="entry name" value="Cysteine proteinases"/>
    <property type="match status" value="1"/>
</dbReference>
<dbReference type="Gene3D" id="2.60.40.4270">
    <property type="entry name" value="Listeria-Bacteroides repeat domain"/>
    <property type="match status" value="1"/>
</dbReference>
<dbReference type="EMBL" id="JADIMM010000094">
    <property type="protein sequence ID" value="MBO8458219.1"/>
    <property type="molecule type" value="Genomic_DNA"/>
</dbReference>
<dbReference type="GO" id="GO:0030313">
    <property type="term" value="C:cell envelope"/>
    <property type="evidence" value="ECO:0007669"/>
    <property type="project" value="UniProtKB-SubCell"/>
</dbReference>
<dbReference type="Pfam" id="PF09028">
    <property type="entry name" value="Mac-1"/>
    <property type="match status" value="1"/>
</dbReference>
<sequence>MFVSCLCLFSCRHSGSVSGLPEEEIPSSPGDGGGSGSEGDGGTEAGDGGGSGSEGGSGTGEGDVPGYEDELPSPPENPEMFYIIFDPNGGSGERIYEERAKNTNYFSAYTSFFKSGYGFLGWTKKKNSNEILFRDGSLIPVTENLVLYAVWVPEEEAYTVSFDLQGGLNNGMPEKLSCLPGQSVLLPPLSNIYKEVFEGKDVTYRSSIVNKATFNSVITEALENRKIISIDITSYGAHVITIWGASYGNDGFIQGLYLTDSAVSNEIYGVDAGGLQYSEVVYQNGKPFVYYNGGNNSAPVVTLCTFSSCQDIWSLY</sequence>
<proteinExistence type="predicted"/>
<evidence type="ECO:0000313" key="5">
    <source>
        <dbReference type="Proteomes" id="UP000823638"/>
    </source>
</evidence>
<keyword evidence="4" id="KW-0378">Hydrolase</keyword>
<comment type="caution">
    <text evidence="4">The sequence shown here is derived from an EMBL/GenBank/DDBJ whole genome shotgun (WGS) entry which is preliminary data.</text>
</comment>
<comment type="subcellular location">
    <subcellularLocation>
        <location evidence="1">Cell envelope</location>
    </subcellularLocation>
</comment>